<evidence type="ECO:0000313" key="2">
    <source>
        <dbReference type="EMBL" id="CAD7645899.1"/>
    </source>
</evidence>
<dbReference type="EMBL" id="OC889990">
    <property type="protein sequence ID" value="CAD7645899.1"/>
    <property type="molecule type" value="Genomic_DNA"/>
</dbReference>
<dbReference type="EMBL" id="CAJPIZ010035415">
    <property type="protein sequence ID" value="CAG2120773.1"/>
    <property type="molecule type" value="Genomic_DNA"/>
</dbReference>
<evidence type="ECO:0000259" key="1">
    <source>
        <dbReference type="PROSITE" id="PS50812"/>
    </source>
</evidence>
<dbReference type="Proteomes" id="UP000759131">
    <property type="component" value="Unassembled WGS sequence"/>
</dbReference>
<keyword evidence="3" id="KW-1185">Reference proteome</keyword>
<name>A0A7R9LQA2_9ACAR</name>
<reference evidence="2" key="1">
    <citation type="submission" date="2020-11" db="EMBL/GenBank/DDBJ databases">
        <authorList>
            <person name="Tran Van P."/>
        </authorList>
    </citation>
    <scope>NUCLEOTIDE SEQUENCE</scope>
</reference>
<sequence>MSSSEVPLDLSNESKEKTLNPIKLTIHSNVINGEKITKSKRKSQNVRHILHKTCEPMAKKPKLVNSRDTSSAQDVNPLQRGKYGLRLLPTQVDYYQSVLEDRRVRGFRETSRPERLVSSETIKTEPKVEAKRKPKSSPTVGKYEFEIGDIVWGTLANYKTWFPALIISHLHCKQKAAKKGQTWVYWFGDHQVSEIH</sequence>
<dbReference type="InterPro" id="IPR000313">
    <property type="entry name" value="PWWP_dom"/>
</dbReference>
<dbReference type="AlphaFoldDB" id="A0A7R9LQA2"/>
<dbReference type="OrthoDB" id="641149at2759"/>
<protein>
    <recommendedName>
        <fullName evidence="1">PWWP domain-containing protein</fullName>
    </recommendedName>
</protein>
<dbReference type="PROSITE" id="PS50812">
    <property type="entry name" value="PWWP"/>
    <property type="match status" value="1"/>
</dbReference>
<accession>A0A7R9LQA2</accession>
<evidence type="ECO:0000313" key="3">
    <source>
        <dbReference type="Proteomes" id="UP000759131"/>
    </source>
</evidence>
<organism evidence="2">
    <name type="scientific">Medioppia subpectinata</name>
    <dbReference type="NCBI Taxonomy" id="1979941"/>
    <lineage>
        <taxon>Eukaryota</taxon>
        <taxon>Metazoa</taxon>
        <taxon>Ecdysozoa</taxon>
        <taxon>Arthropoda</taxon>
        <taxon>Chelicerata</taxon>
        <taxon>Arachnida</taxon>
        <taxon>Acari</taxon>
        <taxon>Acariformes</taxon>
        <taxon>Sarcoptiformes</taxon>
        <taxon>Oribatida</taxon>
        <taxon>Brachypylina</taxon>
        <taxon>Oppioidea</taxon>
        <taxon>Oppiidae</taxon>
        <taxon>Medioppia</taxon>
    </lineage>
</organism>
<dbReference type="Gene3D" id="2.30.30.140">
    <property type="match status" value="1"/>
</dbReference>
<feature type="non-terminal residue" evidence="2">
    <location>
        <position position="1"/>
    </location>
</feature>
<dbReference type="Pfam" id="PF00855">
    <property type="entry name" value="PWWP"/>
    <property type="match status" value="1"/>
</dbReference>
<dbReference type="CDD" id="cd05835">
    <property type="entry name" value="PWWP_DNMT3"/>
    <property type="match status" value="1"/>
</dbReference>
<gene>
    <name evidence="2" type="ORF">OSB1V03_LOCUS20719</name>
</gene>
<feature type="domain" description="PWWP" evidence="1">
    <location>
        <begin position="147"/>
        <end position="196"/>
    </location>
</feature>
<dbReference type="SUPFAM" id="SSF63748">
    <property type="entry name" value="Tudor/PWWP/MBT"/>
    <property type="match status" value="1"/>
</dbReference>
<proteinExistence type="predicted"/>